<dbReference type="RefSeq" id="WP_190249987.1">
    <property type="nucleotide sequence ID" value="NZ_BMPI01000010.1"/>
</dbReference>
<dbReference type="PROSITE" id="PS51996">
    <property type="entry name" value="TR_MART"/>
    <property type="match status" value="1"/>
</dbReference>
<gene>
    <name evidence="3" type="ORF">GCM10007977_025430</name>
</gene>
<dbReference type="InterPro" id="IPR003540">
    <property type="entry name" value="ADP-ribosyltransferase"/>
</dbReference>
<dbReference type="Gene3D" id="3.90.176.10">
    <property type="entry name" value="Toxin ADP-ribosyltransferase, Chain A, domain 1"/>
    <property type="match status" value="1"/>
</dbReference>
<feature type="domain" description="ADP ribosyltransferase" evidence="2">
    <location>
        <begin position="331"/>
        <end position="496"/>
    </location>
</feature>
<name>A0A917WRN0_9ACTN</name>
<feature type="compositionally biased region" description="Low complexity" evidence="1">
    <location>
        <begin position="117"/>
        <end position="126"/>
    </location>
</feature>
<comment type="caution">
    <text evidence="3">The sequence shown here is derived from an EMBL/GenBank/DDBJ whole genome shotgun (WGS) entry which is preliminary data.</text>
</comment>
<organism evidence="3 4">
    <name type="scientific">Dactylosporangium sucinum</name>
    <dbReference type="NCBI Taxonomy" id="1424081"/>
    <lineage>
        <taxon>Bacteria</taxon>
        <taxon>Bacillati</taxon>
        <taxon>Actinomycetota</taxon>
        <taxon>Actinomycetes</taxon>
        <taxon>Micromonosporales</taxon>
        <taxon>Micromonosporaceae</taxon>
        <taxon>Dactylosporangium</taxon>
    </lineage>
</organism>
<dbReference type="AlphaFoldDB" id="A0A917WRN0"/>
<reference evidence="3" key="2">
    <citation type="submission" date="2020-09" db="EMBL/GenBank/DDBJ databases">
        <authorList>
            <person name="Sun Q."/>
            <person name="Ohkuma M."/>
        </authorList>
    </citation>
    <scope>NUCLEOTIDE SEQUENCE</scope>
    <source>
        <strain evidence="3">JCM 19831</strain>
    </source>
</reference>
<evidence type="ECO:0000313" key="4">
    <source>
        <dbReference type="Proteomes" id="UP000642070"/>
    </source>
</evidence>
<feature type="compositionally biased region" description="Low complexity" evidence="1">
    <location>
        <begin position="101"/>
        <end position="110"/>
    </location>
</feature>
<sequence length="542" mass="57739">MQRPGGGGEVAGLGAARQFAAGMSAAYAGQSDHTGQFVASLRHQGVDGAVVHAAEAAQQASDAAATAWARADQALTGHEQVREAYAANPGAGSKGFITDDQAPAEAPSAAAGGGAAPGQPAAVSAGDDGTDAVNVETPVSDLEQQRAEAGCYWPGPDGAESGPYVDWSPRNDDGTRHVELSSGENAAVGIDMTPGDLLELHAALASTLARADTGAGDDESAEGADVFYPSTDHRARVEWTEQLPDGRRRVEAGRGDETVVLELDREQLQQWHDALGQRIAADRAAAADPDDPRERAGQEVLFAASSRLPDKPADEQYDTTSKLVLDDDPGWGERTTEAVERALRFYRCSTFRWVNRYLRGADDAETSRLMREAPGAEPTYEDVNMHVALIDTAMEASPLHVPVQVWRGWNDTPKALGPLWRDGADMTGVEWTEPRYQSTSADPNVALMFADDVIMRLHVPPGVGAIQLSSWVTTRHHTREAELLLDRELRMRVVADQVQEIPSRSAGGQPYTTRVLDVEVLPPLPEEDEGQPSPPAAAGAAT</sequence>
<dbReference type="Proteomes" id="UP000642070">
    <property type="component" value="Unassembled WGS sequence"/>
</dbReference>
<feature type="region of interest" description="Disordered" evidence="1">
    <location>
        <begin position="91"/>
        <end position="134"/>
    </location>
</feature>
<proteinExistence type="predicted"/>
<dbReference type="Pfam" id="PF03496">
    <property type="entry name" value="ADPrib_exo_Tox"/>
    <property type="match status" value="1"/>
</dbReference>
<feature type="region of interest" description="Disordered" evidence="1">
    <location>
        <begin position="521"/>
        <end position="542"/>
    </location>
</feature>
<dbReference type="GO" id="GO:0005576">
    <property type="term" value="C:extracellular region"/>
    <property type="evidence" value="ECO:0007669"/>
    <property type="project" value="InterPro"/>
</dbReference>
<evidence type="ECO:0000259" key="2">
    <source>
        <dbReference type="Pfam" id="PF03496"/>
    </source>
</evidence>
<accession>A0A917WRN0</accession>
<keyword evidence="4" id="KW-1185">Reference proteome</keyword>
<protein>
    <recommendedName>
        <fullName evidence="2">ADP ribosyltransferase domain-containing protein</fullName>
    </recommendedName>
</protein>
<dbReference type="SUPFAM" id="SSF56399">
    <property type="entry name" value="ADP-ribosylation"/>
    <property type="match status" value="1"/>
</dbReference>
<evidence type="ECO:0000256" key="1">
    <source>
        <dbReference type="SAM" id="MobiDB-lite"/>
    </source>
</evidence>
<dbReference type="EMBL" id="BMPI01000010">
    <property type="protein sequence ID" value="GGM23128.1"/>
    <property type="molecule type" value="Genomic_DNA"/>
</dbReference>
<evidence type="ECO:0000313" key="3">
    <source>
        <dbReference type="EMBL" id="GGM23128.1"/>
    </source>
</evidence>
<reference evidence="3" key="1">
    <citation type="journal article" date="2014" name="Int. J. Syst. Evol. Microbiol.">
        <title>Complete genome sequence of Corynebacterium casei LMG S-19264T (=DSM 44701T), isolated from a smear-ripened cheese.</title>
        <authorList>
            <consortium name="US DOE Joint Genome Institute (JGI-PGF)"/>
            <person name="Walter F."/>
            <person name="Albersmeier A."/>
            <person name="Kalinowski J."/>
            <person name="Ruckert C."/>
        </authorList>
    </citation>
    <scope>NUCLEOTIDE SEQUENCE</scope>
    <source>
        <strain evidence="3">JCM 19831</strain>
    </source>
</reference>